<keyword evidence="11" id="KW-1185">Reference proteome</keyword>
<dbReference type="Proteomes" id="UP000321960">
    <property type="component" value="Unassembled WGS sequence"/>
</dbReference>
<reference evidence="9" key="4">
    <citation type="submission" date="2023-01" db="EMBL/GenBank/DDBJ databases">
        <title>Draft genome sequence of Methylobacterium oxalidis strain NBRC 107715.</title>
        <authorList>
            <person name="Sun Q."/>
            <person name="Mori K."/>
        </authorList>
    </citation>
    <scope>NUCLEOTIDE SEQUENCE</scope>
    <source>
        <strain evidence="9">NBRC 107715</strain>
    </source>
</reference>
<reference evidence="8 10" key="3">
    <citation type="submission" date="2019-07" db="EMBL/GenBank/DDBJ databases">
        <title>Whole genome shotgun sequence of Methylobacterium oxalidis NBRC 107715.</title>
        <authorList>
            <person name="Hosoyama A."/>
            <person name="Uohara A."/>
            <person name="Ohji S."/>
            <person name="Ichikawa N."/>
        </authorList>
    </citation>
    <scope>NUCLEOTIDE SEQUENCE [LARGE SCALE GENOMIC DNA]</scope>
    <source>
        <strain evidence="8 10">NBRC 107715</strain>
    </source>
</reference>
<dbReference type="GO" id="GO:0070181">
    <property type="term" value="F:small ribosomal subunit rRNA binding"/>
    <property type="evidence" value="ECO:0007669"/>
    <property type="project" value="TreeGrafter"/>
</dbReference>
<dbReference type="AlphaFoldDB" id="A0A512J424"/>
<dbReference type="GO" id="GO:0003735">
    <property type="term" value="F:structural constituent of ribosome"/>
    <property type="evidence" value="ECO:0007669"/>
    <property type="project" value="InterPro"/>
</dbReference>
<keyword evidence="3 6" id="KW-0687">Ribonucleoprotein</keyword>
<evidence type="ECO:0000313" key="10">
    <source>
        <dbReference type="Proteomes" id="UP000321960"/>
    </source>
</evidence>
<keyword evidence="6" id="KW-0699">rRNA-binding</keyword>
<evidence type="ECO:0000256" key="7">
    <source>
        <dbReference type="SAM" id="MobiDB-lite"/>
    </source>
</evidence>
<evidence type="ECO:0000256" key="3">
    <source>
        <dbReference type="ARBA" id="ARBA00023274"/>
    </source>
</evidence>
<name>A0A512J424_9HYPH</name>
<feature type="compositionally biased region" description="Basic and acidic residues" evidence="7">
    <location>
        <begin position="130"/>
        <end position="149"/>
    </location>
</feature>
<dbReference type="InterPro" id="IPR020814">
    <property type="entry name" value="Ribosomal_S6_plastid/chlpt"/>
</dbReference>
<evidence type="ECO:0000256" key="2">
    <source>
        <dbReference type="ARBA" id="ARBA00022980"/>
    </source>
</evidence>
<dbReference type="Gene3D" id="3.30.70.60">
    <property type="match status" value="1"/>
</dbReference>
<dbReference type="PANTHER" id="PTHR21011">
    <property type="entry name" value="MITOCHONDRIAL 28S RIBOSOMAL PROTEIN S6"/>
    <property type="match status" value="1"/>
</dbReference>
<dbReference type="CDD" id="cd00473">
    <property type="entry name" value="bS6"/>
    <property type="match status" value="1"/>
</dbReference>
<organism evidence="8 10">
    <name type="scientific">Methylobacterium oxalidis</name>
    <dbReference type="NCBI Taxonomy" id="944322"/>
    <lineage>
        <taxon>Bacteria</taxon>
        <taxon>Pseudomonadati</taxon>
        <taxon>Pseudomonadota</taxon>
        <taxon>Alphaproteobacteria</taxon>
        <taxon>Hyphomicrobiales</taxon>
        <taxon>Methylobacteriaceae</taxon>
        <taxon>Methylobacterium</taxon>
    </lineage>
</organism>
<protein>
    <recommendedName>
        <fullName evidence="5 6">Small ribosomal subunit protein bS6</fullName>
    </recommendedName>
</protein>
<dbReference type="EMBL" id="BSPK01000020">
    <property type="protein sequence ID" value="GLS63272.1"/>
    <property type="molecule type" value="Genomic_DNA"/>
</dbReference>
<comment type="caution">
    <text evidence="8">The sequence shown here is derived from an EMBL/GenBank/DDBJ whole genome shotgun (WGS) entry which is preliminary data.</text>
</comment>
<dbReference type="PANTHER" id="PTHR21011:SF1">
    <property type="entry name" value="SMALL RIBOSOMAL SUBUNIT PROTEIN BS6M"/>
    <property type="match status" value="1"/>
</dbReference>
<dbReference type="HAMAP" id="MF_00360">
    <property type="entry name" value="Ribosomal_bS6"/>
    <property type="match status" value="1"/>
</dbReference>
<dbReference type="EMBL" id="BJZU01000050">
    <property type="protein sequence ID" value="GEP04673.1"/>
    <property type="molecule type" value="Genomic_DNA"/>
</dbReference>
<accession>A0A512J424</accession>
<evidence type="ECO:0000313" key="11">
    <source>
        <dbReference type="Proteomes" id="UP001156856"/>
    </source>
</evidence>
<comment type="similarity">
    <text evidence="1 6">Belongs to the bacterial ribosomal protein bS6 family.</text>
</comment>
<dbReference type="Proteomes" id="UP001156856">
    <property type="component" value="Unassembled WGS sequence"/>
</dbReference>
<dbReference type="GO" id="GO:0022627">
    <property type="term" value="C:cytosolic small ribosomal subunit"/>
    <property type="evidence" value="ECO:0007669"/>
    <property type="project" value="TreeGrafter"/>
</dbReference>
<evidence type="ECO:0000256" key="1">
    <source>
        <dbReference type="ARBA" id="ARBA00009512"/>
    </source>
</evidence>
<keyword evidence="6" id="KW-0694">RNA-binding</keyword>
<proteinExistence type="inferred from homology"/>
<comment type="function">
    <text evidence="4 6">Binds together with bS18 to 16S ribosomal RNA.</text>
</comment>
<dbReference type="Pfam" id="PF01250">
    <property type="entry name" value="Ribosomal_S6"/>
    <property type="match status" value="1"/>
</dbReference>
<keyword evidence="2 6" id="KW-0689">Ribosomal protein</keyword>
<evidence type="ECO:0000256" key="5">
    <source>
        <dbReference type="ARBA" id="ARBA00035294"/>
    </source>
</evidence>
<evidence type="ECO:0000256" key="4">
    <source>
        <dbReference type="ARBA" id="ARBA00035104"/>
    </source>
</evidence>
<feature type="region of interest" description="Disordered" evidence="7">
    <location>
        <begin position="1"/>
        <end position="21"/>
    </location>
</feature>
<sequence length="179" mass="20481">MRDETGPNPPPQRVRPGPIHAEGPAMPLYEHVFLARQDVTSQQVETMVETYKGVIEQNGGKVDKIEMWGVKSLAYRIKKNRKAHFTLLNIEAPPAALAEMERQMQISEDVLRFMTIRVEELETEPSAMMQKRDRDDRKDRDRGRRRDDDGGFGGGFGDRDRGDRGDRGDRPERNFGGEN</sequence>
<dbReference type="InterPro" id="IPR000529">
    <property type="entry name" value="Ribosomal_bS6"/>
</dbReference>
<reference evidence="11" key="2">
    <citation type="journal article" date="2019" name="Int. J. Syst. Evol. Microbiol.">
        <title>The Global Catalogue of Microorganisms (GCM) 10K type strain sequencing project: providing services to taxonomists for standard genome sequencing and annotation.</title>
        <authorList>
            <consortium name="The Broad Institute Genomics Platform"/>
            <consortium name="The Broad Institute Genome Sequencing Center for Infectious Disease"/>
            <person name="Wu L."/>
            <person name="Ma J."/>
        </authorList>
    </citation>
    <scope>NUCLEOTIDE SEQUENCE [LARGE SCALE GENOMIC DNA]</scope>
    <source>
        <strain evidence="11">NBRC 107715</strain>
    </source>
</reference>
<feature type="region of interest" description="Disordered" evidence="7">
    <location>
        <begin position="122"/>
        <end position="179"/>
    </location>
</feature>
<dbReference type="NCBIfam" id="TIGR00166">
    <property type="entry name" value="S6"/>
    <property type="match status" value="1"/>
</dbReference>
<dbReference type="SUPFAM" id="SSF54995">
    <property type="entry name" value="Ribosomal protein S6"/>
    <property type="match status" value="1"/>
</dbReference>
<gene>
    <name evidence="6" type="primary">rpsF</name>
    <name evidence="9" type="ORF">GCM10007888_16530</name>
    <name evidence="8" type="ORF">MOX02_27110</name>
</gene>
<dbReference type="InterPro" id="IPR014717">
    <property type="entry name" value="Transl_elong_EF1B/ribsomal_bS6"/>
</dbReference>
<feature type="compositionally biased region" description="Basic and acidic residues" evidence="7">
    <location>
        <begin position="157"/>
        <end position="179"/>
    </location>
</feature>
<evidence type="ECO:0000313" key="9">
    <source>
        <dbReference type="EMBL" id="GLS63272.1"/>
    </source>
</evidence>
<dbReference type="InterPro" id="IPR035980">
    <property type="entry name" value="Ribosomal_bS6_sf"/>
</dbReference>
<reference evidence="9" key="1">
    <citation type="journal article" date="2014" name="Int. J. Syst. Evol. Microbiol.">
        <title>Complete genome of a new Firmicutes species belonging to the dominant human colonic microbiota ('Ruminococcus bicirculans') reveals two chromosomes and a selective capacity to utilize plant glucans.</title>
        <authorList>
            <consortium name="NISC Comparative Sequencing Program"/>
            <person name="Wegmann U."/>
            <person name="Louis P."/>
            <person name="Goesmann A."/>
            <person name="Henrissat B."/>
            <person name="Duncan S.H."/>
            <person name="Flint H.J."/>
        </authorList>
    </citation>
    <scope>NUCLEOTIDE SEQUENCE</scope>
    <source>
        <strain evidence="9">NBRC 107715</strain>
    </source>
</reference>
<evidence type="ECO:0000313" key="8">
    <source>
        <dbReference type="EMBL" id="GEP04673.1"/>
    </source>
</evidence>
<dbReference type="GO" id="GO:0006412">
    <property type="term" value="P:translation"/>
    <property type="evidence" value="ECO:0007669"/>
    <property type="project" value="UniProtKB-UniRule"/>
</dbReference>
<evidence type="ECO:0000256" key="6">
    <source>
        <dbReference type="HAMAP-Rule" id="MF_00360"/>
    </source>
</evidence>